<feature type="transmembrane region" description="Helical" evidence="7">
    <location>
        <begin position="40"/>
        <end position="57"/>
    </location>
</feature>
<evidence type="ECO:0000313" key="9">
    <source>
        <dbReference type="EMBL" id="PZQ50771.1"/>
    </source>
</evidence>
<evidence type="ECO:0000256" key="6">
    <source>
        <dbReference type="SAM" id="Coils"/>
    </source>
</evidence>
<dbReference type="GO" id="GO:0005886">
    <property type="term" value="C:plasma membrane"/>
    <property type="evidence" value="ECO:0007669"/>
    <property type="project" value="UniProtKB-SubCell"/>
</dbReference>
<evidence type="ECO:0000256" key="3">
    <source>
        <dbReference type="ARBA" id="ARBA00022692"/>
    </source>
</evidence>
<dbReference type="Pfam" id="PF02706">
    <property type="entry name" value="Wzz"/>
    <property type="match status" value="1"/>
</dbReference>
<gene>
    <name evidence="9" type="ORF">DI556_06540</name>
</gene>
<evidence type="ECO:0000256" key="1">
    <source>
        <dbReference type="ARBA" id="ARBA00004651"/>
    </source>
</evidence>
<reference evidence="9 10" key="1">
    <citation type="submission" date="2017-08" db="EMBL/GenBank/DDBJ databases">
        <title>Infants hospitalized years apart are colonized by the same room-sourced microbial strains.</title>
        <authorList>
            <person name="Brooks B."/>
            <person name="Olm M.R."/>
            <person name="Firek B.A."/>
            <person name="Baker R."/>
            <person name="Thomas B.C."/>
            <person name="Morowitz M.J."/>
            <person name="Banfield J.F."/>
        </authorList>
    </citation>
    <scope>NUCLEOTIDE SEQUENCE [LARGE SCALE GENOMIC DNA]</scope>
    <source>
        <strain evidence="9">S2_005_002_R2_34</strain>
    </source>
</reference>
<evidence type="ECO:0000256" key="7">
    <source>
        <dbReference type="SAM" id="Phobius"/>
    </source>
</evidence>
<dbReference type="InterPro" id="IPR003856">
    <property type="entry name" value="LPS_length_determ_N"/>
</dbReference>
<dbReference type="EMBL" id="QFPW01000003">
    <property type="protein sequence ID" value="PZQ50771.1"/>
    <property type="molecule type" value="Genomic_DNA"/>
</dbReference>
<keyword evidence="2" id="KW-1003">Cell membrane</keyword>
<keyword evidence="5 7" id="KW-0472">Membrane</keyword>
<dbReference type="Proteomes" id="UP000249185">
    <property type="component" value="Unassembled WGS sequence"/>
</dbReference>
<keyword evidence="4 7" id="KW-1133">Transmembrane helix</keyword>
<dbReference type="PANTHER" id="PTHR32309:SF31">
    <property type="entry name" value="CAPSULAR EXOPOLYSACCHARIDE FAMILY"/>
    <property type="match status" value="1"/>
</dbReference>
<dbReference type="AlphaFoldDB" id="A0A2W5NB90"/>
<protein>
    <recommendedName>
        <fullName evidence="8">Polysaccharide chain length determinant N-terminal domain-containing protein</fullName>
    </recommendedName>
</protein>
<accession>A0A2W5NB90</accession>
<name>A0A2W5NB90_RHOSU</name>
<keyword evidence="3 7" id="KW-0812">Transmembrane</keyword>
<dbReference type="InterPro" id="IPR050445">
    <property type="entry name" value="Bact_polysacc_biosynth/exp"/>
</dbReference>
<evidence type="ECO:0000259" key="8">
    <source>
        <dbReference type="Pfam" id="PF02706"/>
    </source>
</evidence>
<evidence type="ECO:0000256" key="2">
    <source>
        <dbReference type="ARBA" id="ARBA00022475"/>
    </source>
</evidence>
<comment type="subcellular location">
    <subcellularLocation>
        <location evidence="1">Cell membrane</location>
        <topology evidence="1">Multi-pass membrane protein</topology>
    </subcellularLocation>
</comment>
<comment type="caution">
    <text evidence="9">The sequence shown here is derived from an EMBL/GenBank/DDBJ whole genome shotgun (WGS) entry which is preliminary data.</text>
</comment>
<keyword evidence="6" id="KW-0175">Coiled coil</keyword>
<proteinExistence type="predicted"/>
<evidence type="ECO:0000313" key="10">
    <source>
        <dbReference type="Proteomes" id="UP000249185"/>
    </source>
</evidence>
<dbReference type="PANTHER" id="PTHR32309">
    <property type="entry name" value="TYROSINE-PROTEIN KINASE"/>
    <property type="match status" value="1"/>
</dbReference>
<feature type="transmembrane region" description="Helical" evidence="7">
    <location>
        <begin position="318"/>
        <end position="337"/>
    </location>
</feature>
<evidence type="ECO:0000256" key="5">
    <source>
        <dbReference type="ARBA" id="ARBA00023136"/>
    </source>
</evidence>
<organism evidence="9 10">
    <name type="scientific">Rhodovulum sulfidophilum</name>
    <name type="common">Rhodobacter sulfidophilus</name>
    <dbReference type="NCBI Taxonomy" id="35806"/>
    <lineage>
        <taxon>Bacteria</taxon>
        <taxon>Pseudomonadati</taxon>
        <taxon>Pseudomonadota</taxon>
        <taxon>Alphaproteobacteria</taxon>
        <taxon>Rhodobacterales</taxon>
        <taxon>Paracoccaceae</taxon>
        <taxon>Rhodovulum</taxon>
    </lineage>
</organism>
<evidence type="ECO:0000256" key="4">
    <source>
        <dbReference type="ARBA" id="ARBA00022989"/>
    </source>
</evidence>
<feature type="domain" description="Polysaccharide chain length determinant N-terminal" evidence="8">
    <location>
        <begin position="26"/>
        <end position="76"/>
    </location>
</feature>
<feature type="coiled-coil region" evidence="6">
    <location>
        <begin position="206"/>
        <end position="240"/>
    </location>
</feature>
<sequence>MNARNFPKRHPLEVEPGEAAGAAASFTLGELVATILRHKLLVAALAIAGALVGFALAKQVVPRYAASASLVSEAALAGIPADASRDTMAMIDPSVTPTIVETIGAPVVLERALRALPPGMHARLLAESGVSAEAALAPDPAAAEAPLLRQHLSDQLEVTNSGRSYVVYVTYVSEDAELAAAVANAVTTAYLDYRSELKRGGYMVTLRSLEGEIATLKSELQAAERTAQAMRERVRLLAARSEALTGRQQEAAIEETAQLYARQREAEREAEATAAVYERLLLNQREIQSRMATPELDARLFAPATVPLRPDGFNPKPVLLVLGTAAGFCLGASIALLRRRWPGPWRWRRP</sequence>